<evidence type="ECO:0008006" key="3">
    <source>
        <dbReference type="Google" id="ProtNLM"/>
    </source>
</evidence>
<evidence type="ECO:0000313" key="1">
    <source>
        <dbReference type="EMBL" id="VFK59051.1"/>
    </source>
</evidence>
<dbReference type="EMBL" id="CAADFZ010000006">
    <property type="protein sequence ID" value="VFK59051.1"/>
    <property type="molecule type" value="Genomic_DNA"/>
</dbReference>
<protein>
    <recommendedName>
        <fullName evidence="3">Methyltransferase</fullName>
    </recommendedName>
</protein>
<accession>A0A451B3W8</accession>
<dbReference type="InterPro" id="IPR029063">
    <property type="entry name" value="SAM-dependent_MTases_sf"/>
</dbReference>
<dbReference type="Gene3D" id="3.40.50.150">
    <property type="entry name" value="Vaccinia Virus protein VP39"/>
    <property type="match status" value="1"/>
</dbReference>
<proteinExistence type="predicted"/>
<evidence type="ECO:0000313" key="2">
    <source>
        <dbReference type="EMBL" id="VFK72956.1"/>
    </source>
</evidence>
<sequence length="110" mass="12410">MQKAFSGEVRRVLNSVGCFAVFIDWRHMGDLINIMYGAGLMVRGVVAWDKCRAAYPYRGRDPSTGGVFDMGWQQLPRSDIYLDGVVKHTTKTNGKARLTEKPLSLMRDLN</sequence>
<name>A0A451B3W8_9GAMM</name>
<organism evidence="2">
    <name type="scientific">Candidatus Kentrum sp. UNK</name>
    <dbReference type="NCBI Taxonomy" id="2126344"/>
    <lineage>
        <taxon>Bacteria</taxon>
        <taxon>Pseudomonadati</taxon>
        <taxon>Pseudomonadota</taxon>
        <taxon>Gammaproteobacteria</taxon>
        <taxon>Candidatus Kentrum</taxon>
    </lineage>
</organism>
<dbReference type="EMBL" id="CAADGD010000152">
    <property type="protein sequence ID" value="VFK72956.1"/>
    <property type="molecule type" value="Genomic_DNA"/>
</dbReference>
<gene>
    <name evidence="1" type="ORF">BECKUNK1418G_GA0071005_10064</name>
    <name evidence="2" type="ORF">BECKUNK1418H_GA0071006_11524</name>
</gene>
<dbReference type="AlphaFoldDB" id="A0A451B3W8"/>
<reference evidence="2" key="1">
    <citation type="submission" date="2019-02" db="EMBL/GenBank/DDBJ databases">
        <authorList>
            <person name="Gruber-Vodicka R. H."/>
            <person name="Seah K. B. B."/>
        </authorList>
    </citation>
    <scope>NUCLEOTIDE SEQUENCE</scope>
    <source>
        <strain evidence="2">BECK_BY19</strain>
        <strain evidence="1">BECK_BY8</strain>
    </source>
</reference>
<dbReference type="SUPFAM" id="SSF53335">
    <property type="entry name" value="S-adenosyl-L-methionine-dependent methyltransferases"/>
    <property type="match status" value="1"/>
</dbReference>